<dbReference type="AlphaFoldDB" id="A0A975GKD8"/>
<name>A0A975GKD8_9BACT</name>
<reference evidence="1" key="1">
    <citation type="journal article" date="2021" name="Microb. Physiol.">
        <title>Proteogenomic Insights into the Physiology of Marine, Sulfate-Reducing, Filamentous Desulfonema limicola and Desulfonema magnum.</title>
        <authorList>
            <person name="Schnaars V."/>
            <person name="Wohlbrand L."/>
            <person name="Scheve S."/>
            <person name="Hinrichs C."/>
            <person name="Reinhardt R."/>
            <person name="Rabus R."/>
        </authorList>
    </citation>
    <scope>NUCLEOTIDE SEQUENCE</scope>
    <source>
        <strain evidence="1">4be13</strain>
    </source>
</reference>
<organism evidence="1 2">
    <name type="scientific">Desulfonema magnum</name>
    <dbReference type="NCBI Taxonomy" id="45655"/>
    <lineage>
        <taxon>Bacteria</taxon>
        <taxon>Pseudomonadati</taxon>
        <taxon>Thermodesulfobacteriota</taxon>
        <taxon>Desulfobacteria</taxon>
        <taxon>Desulfobacterales</taxon>
        <taxon>Desulfococcaceae</taxon>
        <taxon>Desulfonema</taxon>
    </lineage>
</organism>
<dbReference type="KEGG" id="dmm:dnm_005190"/>
<proteinExistence type="predicted"/>
<evidence type="ECO:0000313" key="1">
    <source>
        <dbReference type="EMBL" id="QTA84522.1"/>
    </source>
</evidence>
<sequence length="39" mass="4351">MKFEIQDAISEAKFAGLQFSVSGFQFPVSSFQFPVSSFN</sequence>
<dbReference type="Proteomes" id="UP000663722">
    <property type="component" value="Chromosome"/>
</dbReference>
<gene>
    <name evidence="1" type="ORF">dnm_005190</name>
</gene>
<dbReference type="EMBL" id="CP061800">
    <property type="protein sequence ID" value="QTA84522.1"/>
    <property type="molecule type" value="Genomic_DNA"/>
</dbReference>
<accession>A0A975GKD8</accession>
<protein>
    <submittedName>
        <fullName evidence="1">Uncharacterized protein</fullName>
    </submittedName>
</protein>
<evidence type="ECO:0000313" key="2">
    <source>
        <dbReference type="Proteomes" id="UP000663722"/>
    </source>
</evidence>
<keyword evidence="2" id="KW-1185">Reference proteome</keyword>